<dbReference type="GeneID" id="94550094"/>
<reference evidence="1 2" key="1">
    <citation type="submission" date="2018-04" db="EMBL/GenBank/DDBJ databases">
        <title>Genomic Encyclopedia of Type Strains, Phase IV (KMG-IV): sequencing the most valuable type-strain genomes for metagenomic binning, comparative biology and taxonomic classification.</title>
        <authorList>
            <person name="Goeker M."/>
        </authorList>
    </citation>
    <scope>NUCLEOTIDE SEQUENCE [LARGE SCALE GENOMIC DNA]</scope>
    <source>
        <strain evidence="1 2">DSM 28520</strain>
    </source>
</reference>
<organism evidence="1 2">
    <name type="scientific">Porphyromonas loveana</name>
    <dbReference type="NCBI Taxonomy" id="1884669"/>
    <lineage>
        <taxon>Bacteria</taxon>
        <taxon>Pseudomonadati</taxon>
        <taxon>Bacteroidota</taxon>
        <taxon>Bacteroidia</taxon>
        <taxon>Bacteroidales</taxon>
        <taxon>Porphyromonadaceae</taxon>
        <taxon>Porphyromonas</taxon>
    </lineage>
</organism>
<evidence type="ECO:0000313" key="2">
    <source>
        <dbReference type="Proteomes" id="UP000245462"/>
    </source>
</evidence>
<dbReference type="RefSeq" id="WP_116678646.1">
    <property type="nucleotide sequence ID" value="NZ_QEKY01000003.1"/>
</dbReference>
<dbReference type="EMBL" id="QEKY01000003">
    <property type="protein sequence ID" value="PVZ13331.1"/>
    <property type="molecule type" value="Genomic_DNA"/>
</dbReference>
<gene>
    <name evidence="1" type="ORF">C7382_10324</name>
</gene>
<evidence type="ECO:0000313" key="1">
    <source>
        <dbReference type="EMBL" id="PVZ13331.1"/>
    </source>
</evidence>
<keyword evidence="2" id="KW-1185">Reference proteome</keyword>
<protein>
    <submittedName>
        <fullName evidence="1">Uncharacterized protein</fullName>
    </submittedName>
</protein>
<proteinExistence type="predicted"/>
<dbReference type="AlphaFoldDB" id="A0A2U1FMB0"/>
<accession>A0A2U1FMB0</accession>
<dbReference type="Proteomes" id="UP000245462">
    <property type="component" value="Unassembled WGS sequence"/>
</dbReference>
<sequence length="378" mass="42951">MAYLESYISEDDFTARMNRGGLYEGFVEGVGYAYFDTVAAPPPVLVGMRNRFDSTASVYDVFQWQKVDTTEDIFRKSLGKVEPDIYNLLVKKLPEGMLQVQMGKNDYFVLPEKHCEIRIDYKRDDSAVYLKIYAKNTQTNEYRESEYNNVDLGKKIITWTSLGVAARGAKASFDAARWGVEVPRAWRAVPMVRKTEVWTRGLMRNQQRHKQAYELSKTLKAKGVKIKPSVVRREYIPKKLAAKSRGLGIASGVIIVADAFYSKSFKVSHVYNSVILGVSFIPAVGWIVGGTAFVADVLSLIISGETIGDHLDALSDEIFELENGELLEWKSKKQESLEFKPSQRMDLMDLRTSPYIIQPDNTRVVQPYIDPTLLRRKK</sequence>
<comment type="caution">
    <text evidence="1">The sequence shown here is derived from an EMBL/GenBank/DDBJ whole genome shotgun (WGS) entry which is preliminary data.</text>
</comment>
<dbReference type="OrthoDB" id="1048904at2"/>
<name>A0A2U1FMB0_9PORP</name>